<dbReference type="CDD" id="cd06587">
    <property type="entry name" value="VOC"/>
    <property type="match status" value="1"/>
</dbReference>
<accession>A0A5A5TJW5</accession>
<dbReference type="RefSeq" id="WP_149404145.1">
    <property type="nucleotide sequence ID" value="NZ_BIXY01000104.1"/>
</dbReference>
<comment type="caution">
    <text evidence="2">The sequence shown here is derived from an EMBL/GenBank/DDBJ whole genome shotgun (WGS) entry which is preliminary data.</text>
</comment>
<sequence length="145" mass="16541">MATQIQITIDCAHPAQLAQFWAQALGYKIQDAPEGYDSWQDWLQKTGVPESEWDSASAIVDPDQQGPRIYFQRVPEAKAVKNRVHLDLNINKSGNQESAEARIEHLNNEVTRLKALGAHELYRYDLRGDYWITLADPEGNEFCIQ</sequence>
<dbReference type="Gene3D" id="3.10.180.10">
    <property type="entry name" value="2,3-Dihydroxybiphenyl 1,2-Dioxygenase, domain 1"/>
    <property type="match status" value="1"/>
</dbReference>
<evidence type="ECO:0000259" key="1">
    <source>
        <dbReference type="Pfam" id="PF18029"/>
    </source>
</evidence>
<reference evidence="2 3" key="1">
    <citation type="submission" date="2019-01" db="EMBL/GenBank/DDBJ databases">
        <title>Draft genome sequence of Dictyobacter sp. Uno17.</title>
        <authorList>
            <person name="Wang C.M."/>
            <person name="Zheng Y."/>
            <person name="Sakai Y."/>
            <person name="Abe K."/>
            <person name="Yokota A."/>
            <person name="Yabe S."/>
        </authorList>
    </citation>
    <scope>NUCLEOTIDE SEQUENCE [LARGE SCALE GENOMIC DNA]</scope>
    <source>
        <strain evidence="2 3">Uno17</strain>
    </source>
</reference>
<dbReference type="EMBL" id="BIXY01000104">
    <property type="protein sequence ID" value="GCF11313.1"/>
    <property type="molecule type" value="Genomic_DNA"/>
</dbReference>
<evidence type="ECO:0000313" key="3">
    <source>
        <dbReference type="Proteomes" id="UP000322530"/>
    </source>
</evidence>
<dbReference type="InterPro" id="IPR029068">
    <property type="entry name" value="Glyas_Bleomycin-R_OHBP_Dase"/>
</dbReference>
<organism evidence="2 3">
    <name type="scientific">Dictyobacter arantiisoli</name>
    <dbReference type="NCBI Taxonomy" id="2014874"/>
    <lineage>
        <taxon>Bacteria</taxon>
        <taxon>Bacillati</taxon>
        <taxon>Chloroflexota</taxon>
        <taxon>Ktedonobacteria</taxon>
        <taxon>Ktedonobacterales</taxon>
        <taxon>Dictyobacteraceae</taxon>
        <taxon>Dictyobacter</taxon>
    </lineage>
</organism>
<gene>
    <name evidence="2" type="ORF">KDI_48770</name>
</gene>
<protein>
    <submittedName>
        <fullName evidence="2">Glyoxalase</fullName>
    </submittedName>
</protein>
<dbReference type="Proteomes" id="UP000322530">
    <property type="component" value="Unassembled WGS sequence"/>
</dbReference>
<name>A0A5A5TJW5_9CHLR</name>
<dbReference type="PANTHER" id="PTHR35908">
    <property type="entry name" value="HYPOTHETICAL FUSION PROTEIN"/>
    <property type="match status" value="1"/>
</dbReference>
<dbReference type="InterPro" id="IPR041581">
    <property type="entry name" value="Glyoxalase_6"/>
</dbReference>
<proteinExistence type="predicted"/>
<dbReference type="AlphaFoldDB" id="A0A5A5TJW5"/>
<dbReference type="SUPFAM" id="SSF54593">
    <property type="entry name" value="Glyoxalase/Bleomycin resistance protein/Dihydroxybiphenyl dioxygenase"/>
    <property type="match status" value="1"/>
</dbReference>
<feature type="domain" description="Glyoxalase-like" evidence="1">
    <location>
        <begin position="6"/>
        <end position="144"/>
    </location>
</feature>
<dbReference type="OrthoDB" id="69243at2"/>
<evidence type="ECO:0000313" key="2">
    <source>
        <dbReference type="EMBL" id="GCF11313.1"/>
    </source>
</evidence>
<dbReference type="PANTHER" id="PTHR35908:SF1">
    <property type="entry name" value="CONSERVED PROTEIN"/>
    <property type="match status" value="1"/>
</dbReference>
<keyword evidence="3" id="KW-1185">Reference proteome</keyword>
<dbReference type="Pfam" id="PF18029">
    <property type="entry name" value="Glyoxalase_6"/>
    <property type="match status" value="1"/>
</dbReference>